<keyword evidence="1" id="KW-0560">Oxidoreductase</keyword>
<dbReference type="GO" id="GO:0006631">
    <property type="term" value="P:fatty acid metabolic process"/>
    <property type="evidence" value="ECO:0007669"/>
    <property type="project" value="InterPro"/>
</dbReference>
<evidence type="ECO:0000256" key="1">
    <source>
        <dbReference type="ARBA" id="ARBA00023002"/>
    </source>
</evidence>
<protein>
    <recommendedName>
        <fullName evidence="5">3-hydroxyacyl-CoA dehydrogenase NAD binding domain-containing protein</fullName>
    </recommendedName>
</protein>
<dbReference type="SUPFAM" id="SSF48179">
    <property type="entry name" value="6-phosphogluconate dehydrogenase C-terminal domain-like"/>
    <property type="match status" value="1"/>
</dbReference>
<dbReference type="Pfam" id="PF02737">
    <property type="entry name" value="3HCDH_N"/>
    <property type="match status" value="1"/>
</dbReference>
<proteinExistence type="predicted"/>
<feature type="domain" description="3-hydroxyacyl-CoA dehydrogenase C-terminal" evidence="2">
    <location>
        <begin position="194"/>
        <end position="262"/>
    </location>
</feature>
<evidence type="ECO:0000313" key="4">
    <source>
        <dbReference type="EMBL" id="SVA80233.1"/>
    </source>
</evidence>
<dbReference type="InterPro" id="IPR013328">
    <property type="entry name" value="6PGD_dom2"/>
</dbReference>
<dbReference type="GO" id="GO:0016616">
    <property type="term" value="F:oxidoreductase activity, acting on the CH-OH group of donors, NAD or NADP as acceptor"/>
    <property type="evidence" value="ECO:0007669"/>
    <property type="project" value="InterPro"/>
</dbReference>
<dbReference type="PANTHER" id="PTHR48075">
    <property type="entry name" value="3-HYDROXYACYL-COA DEHYDROGENASE FAMILY PROTEIN"/>
    <property type="match status" value="1"/>
</dbReference>
<gene>
    <name evidence="4" type="ORF">METZ01_LOCUS133087</name>
</gene>
<dbReference type="InterPro" id="IPR006108">
    <property type="entry name" value="3HC_DH_C"/>
</dbReference>
<evidence type="ECO:0000259" key="2">
    <source>
        <dbReference type="Pfam" id="PF00725"/>
    </source>
</evidence>
<dbReference type="AlphaFoldDB" id="A0A381YUK6"/>
<dbReference type="Pfam" id="PF00725">
    <property type="entry name" value="3HCDH"/>
    <property type="match status" value="1"/>
</dbReference>
<dbReference type="Gene3D" id="1.10.1040.10">
    <property type="entry name" value="N-(1-d-carboxylethyl)-l-norvaline Dehydrogenase, domain 2"/>
    <property type="match status" value="1"/>
</dbReference>
<dbReference type="InterPro" id="IPR008927">
    <property type="entry name" value="6-PGluconate_DH-like_C_sf"/>
</dbReference>
<dbReference type="GO" id="GO:0070403">
    <property type="term" value="F:NAD+ binding"/>
    <property type="evidence" value="ECO:0007669"/>
    <property type="project" value="InterPro"/>
</dbReference>
<evidence type="ECO:0008006" key="5">
    <source>
        <dbReference type="Google" id="ProtNLM"/>
    </source>
</evidence>
<accession>A0A381YUK6</accession>
<dbReference type="InterPro" id="IPR006176">
    <property type="entry name" value="3-OHacyl-CoA_DH_NAD-bd"/>
</dbReference>
<dbReference type="EMBL" id="UINC01019003">
    <property type="protein sequence ID" value="SVA80233.1"/>
    <property type="molecule type" value="Genomic_DNA"/>
</dbReference>
<organism evidence="4">
    <name type="scientific">marine metagenome</name>
    <dbReference type="NCBI Taxonomy" id="408172"/>
    <lineage>
        <taxon>unclassified sequences</taxon>
        <taxon>metagenomes</taxon>
        <taxon>ecological metagenomes</taxon>
    </lineage>
</organism>
<dbReference type="SUPFAM" id="SSF51735">
    <property type="entry name" value="NAD(P)-binding Rossmann-fold domains"/>
    <property type="match status" value="1"/>
</dbReference>
<sequence>MTQEFSGKDPKSVQKVTSIGAGPIGAGWAAYFLSQGYKVSVYLHEASEKDVLLNLINTAWISLEALGLAEGASRDNLYCSTDLADAVNGSEFIQESVPENLALKQKIYAQLGELVPENVVIASSTSGLPMSEIQAHCSTPQRTVVGHPFNPPYLLPLVEIVRGSQTSAEAVKWLVEFYQVAGKAPLVLSKEIPGFIATRLQEAIWREALHMVDNDEATVEQIDFAITNGPGPRWALMGPCMAFHLGGGEGGMAYTLDQFGPALKLPWTRLKAPELTKELRNKMVDGCLREADGREISEMNRDRDRGLVAIRNALKASGSQVDS</sequence>
<dbReference type="InterPro" id="IPR036291">
    <property type="entry name" value="NAD(P)-bd_dom_sf"/>
</dbReference>
<dbReference type="Gene3D" id="3.40.50.720">
    <property type="entry name" value="NAD(P)-binding Rossmann-like Domain"/>
    <property type="match status" value="1"/>
</dbReference>
<name>A0A381YUK6_9ZZZZ</name>
<feature type="domain" description="3-hydroxyacyl-CoA dehydrogenase NAD binding" evidence="3">
    <location>
        <begin position="15"/>
        <end position="191"/>
    </location>
</feature>
<reference evidence="4" key="1">
    <citation type="submission" date="2018-05" db="EMBL/GenBank/DDBJ databases">
        <authorList>
            <person name="Lanie J.A."/>
            <person name="Ng W.-L."/>
            <person name="Kazmierczak K.M."/>
            <person name="Andrzejewski T.M."/>
            <person name="Davidsen T.M."/>
            <person name="Wayne K.J."/>
            <person name="Tettelin H."/>
            <person name="Glass J.I."/>
            <person name="Rusch D."/>
            <person name="Podicherti R."/>
            <person name="Tsui H.-C.T."/>
            <person name="Winkler M.E."/>
        </authorList>
    </citation>
    <scope>NUCLEOTIDE SEQUENCE</scope>
</reference>
<evidence type="ECO:0000259" key="3">
    <source>
        <dbReference type="Pfam" id="PF02737"/>
    </source>
</evidence>
<dbReference type="PANTHER" id="PTHR48075:SF5">
    <property type="entry name" value="3-HYDROXYBUTYRYL-COA DEHYDROGENASE"/>
    <property type="match status" value="1"/>
</dbReference>